<protein>
    <recommendedName>
        <fullName evidence="2">site-specific DNA-methyltransferase (adenine-specific)</fullName>
        <ecNumber evidence="2">2.1.1.72</ecNumber>
    </recommendedName>
</protein>
<sequence>MSNSDTTDKSTRATSQQSIHGSKKAAKINTPFGYFGSKNKIAMQLCKDLPPHNCWVEAFCGSAALTLSKSPAGIEVINDIDQEIINFFRQLRENPEKLCELISLTPYAAQELEIARSIPTERLSEIERARRFLVQSMMAINGVFGLERGGFSHSDSYTRNGKEARVSRWYNLPDRLSEVVERLRSVRVENKDALVLLKSYINRPATLVYLDPPYYGERINGYNIDANSEEFHTALLKTATQAKCMVFISGYQNDLYDKFLTAKKGWQKKMIKTITRGHSGNTHERTEVVWMNKYFIKASLTKKLPIKLTDKERAEKKVNPERIKNRKT</sequence>
<gene>
    <name evidence="8" type="ORF">EDB95_3241</name>
</gene>
<dbReference type="GO" id="GO:0043565">
    <property type="term" value="F:sequence-specific DNA binding"/>
    <property type="evidence" value="ECO:0007669"/>
    <property type="project" value="TreeGrafter"/>
</dbReference>
<evidence type="ECO:0000256" key="1">
    <source>
        <dbReference type="ARBA" id="ARBA00006594"/>
    </source>
</evidence>
<dbReference type="GO" id="GO:1904047">
    <property type="term" value="F:S-adenosyl-L-methionine binding"/>
    <property type="evidence" value="ECO:0007669"/>
    <property type="project" value="TreeGrafter"/>
</dbReference>
<dbReference type="InterPro" id="IPR023095">
    <property type="entry name" value="Ade_MeTrfase_dom_2"/>
</dbReference>
<keyword evidence="3 8" id="KW-0489">Methyltransferase</keyword>
<comment type="caution">
    <text evidence="8">The sequence shown here is derived from an EMBL/GenBank/DDBJ whole genome shotgun (WGS) entry which is preliminary data.</text>
</comment>
<dbReference type="SUPFAM" id="SSF53335">
    <property type="entry name" value="S-adenosyl-L-methionine-dependent methyltransferases"/>
    <property type="match status" value="1"/>
</dbReference>
<evidence type="ECO:0000313" key="8">
    <source>
        <dbReference type="EMBL" id="TDX02190.1"/>
    </source>
</evidence>
<comment type="catalytic activity">
    <reaction evidence="6">
        <text>a 2'-deoxyadenosine in DNA + S-adenosyl-L-methionine = an N(6)-methyl-2'-deoxyadenosine in DNA + S-adenosyl-L-homocysteine + H(+)</text>
        <dbReference type="Rhea" id="RHEA:15197"/>
        <dbReference type="Rhea" id="RHEA-COMP:12418"/>
        <dbReference type="Rhea" id="RHEA-COMP:12419"/>
        <dbReference type="ChEBI" id="CHEBI:15378"/>
        <dbReference type="ChEBI" id="CHEBI:57856"/>
        <dbReference type="ChEBI" id="CHEBI:59789"/>
        <dbReference type="ChEBI" id="CHEBI:90615"/>
        <dbReference type="ChEBI" id="CHEBI:90616"/>
        <dbReference type="EC" id="2.1.1.72"/>
    </reaction>
</comment>
<evidence type="ECO:0000256" key="3">
    <source>
        <dbReference type="ARBA" id="ARBA00022603"/>
    </source>
</evidence>
<dbReference type="PRINTS" id="PR00505">
    <property type="entry name" value="D12N6MTFRASE"/>
</dbReference>
<feature type="region of interest" description="Disordered" evidence="7">
    <location>
        <begin position="1"/>
        <end position="24"/>
    </location>
</feature>
<dbReference type="InterPro" id="IPR012327">
    <property type="entry name" value="MeTrfase_D12"/>
</dbReference>
<organism evidence="8 9">
    <name type="scientific">Dinghuibacter silviterrae</name>
    <dbReference type="NCBI Taxonomy" id="1539049"/>
    <lineage>
        <taxon>Bacteria</taxon>
        <taxon>Pseudomonadati</taxon>
        <taxon>Bacteroidota</taxon>
        <taxon>Chitinophagia</taxon>
        <taxon>Chitinophagales</taxon>
        <taxon>Chitinophagaceae</taxon>
        <taxon>Dinghuibacter</taxon>
    </lineage>
</organism>
<dbReference type="Pfam" id="PF02086">
    <property type="entry name" value="MethyltransfD12"/>
    <property type="match status" value="1"/>
</dbReference>
<dbReference type="AlphaFoldDB" id="A0A4R8DUW2"/>
<name>A0A4R8DUW2_9BACT</name>
<keyword evidence="9" id="KW-1185">Reference proteome</keyword>
<reference evidence="8 9" key="1">
    <citation type="submission" date="2019-03" db="EMBL/GenBank/DDBJ databases">
        <title>Genomic Encyclopedia of Type Strains, Phase IV (KMG-IV): sequencing the most valuable type-strain genomes for metagenomic binning, comparative biology and taxonomic classification.</title>
        <authorList>
            <person name="Goeker M."/>
        </authorList>
    </citation>
    <scope>NUCLEOTIDE SEQUENCE [LARGE SCALE GENOMIC DNA]</scope>
    <source>
        <strain evidence="8 9">DSM 100059</strain>
    </source>
</reference>
<dbReference type="RefSeq" id="WP_133994812.1">
    <property type="nucleotide sequence ID" value="NZ_SODV01000001.1"/>
</dbReference>
<dbReference type="Proteomes" id="UP000294498">
    <property type="component" value="Unassembled WGS sequence"/>
</dbReference>
<keyword evidence="4" id="KW-0808">Transferase</keyword>
<evidence type="ECO:0000256" key="4">
    <source>
        <dbReference type="ARBA" id="ARBA00022679"/>
    </source>
</evidence>
<dbReference type="Gene3D" id="3.40.50.150">
    <property type="entry name" value="Vaccinia Virus protein VP39"/>
    <property type="match status" value="1"/>
</dbReference>
<evidence type="ECO:0000256" key="2">
    <source>
        <dbReference type="ARBA" id="ARBA00011900"/>
    </source>
</evidence>
<dbReference type="PANTHER" id="PTHR30481">
    <property type="entry name" value="DNA ADENINE METHYLASE"/>
    <property type="match status" value="1"/>
</dbReference>
<keyword evidence="5" id="KW-0949">S-adenosyl-L-methionine</keyword>
<dbReference type="OrthoDB" id="9805629at2"/>
<dbReference type="InterPro" id="IPR012263">
    <property type="entry name" value="M_m6A_EcoRV"/>
</dbReference>
<dbReference type="GO" id="GO:0006298">
    <property type="term" value="P:mismatch repair"/>
    <property type="evidence" value="ECO:0007669"/>
    <property type="project" value="TreeGrafter"/>
</dbReference>
<proteinExistence type="inferred from homology"/>
<dbReference type="GO" id="GO:0009307">
    <property type="term" value="P:DNA restriction-modification system"/>
    <property type="evidence" value="ECO:0007669"/>
    <property type="project" value="InterPro"/>
</dbReference>
<evidence type="ECO:0000256" key="5">
    <source>
        <dbReference type="ARBA" id="ARBA00022691"/>
    </source>
</evidence>
<dbReference type="Gene3D" id="1.10.1020.10">
    <property type="entry name" value="Adenine-specific Methyltransferase, Domain 2"/>
    <property type="match status" value="1"/>
</dbReference>
<dbReference type="InterPro" id="IPR029063">
    <property type="entry name" value="SAM-dependent_MTases_sf"/>
</dbReference>
<comment type="similarity">
    <text evidence="1">Belongs to the N(4)/N(6)-methyltransferase family.</text>
</comment>
<dbReference type="EC" id="2.1.1.72" evidence="2"/>
<evidence type="ECO:0000256" key="6">
    <source>
        <dbReference type="ARBA" id="ARBA00047942"/>
    </source>
</evidence>
<dbReference type="PIRSF" id="PIRSF000398">
    <property type="entry name" value="M_m6A_EcoRV"/>
    <property type="match status" value="1"/>
</dbReference>
<dbReference type="GO" id="GO:0032259">
    <property type="term" value="P:methylation"/>
    <property type="evidence" value="ECO:0007669"/>
    <property type="project" value="UniProtKB-KW"/>
</dbReference>
<evidence type="ECO:0000256" key="7">
    <source>
        <dbReference type="SAM" id="MobiDB-lite"/>
    </source>
</evidence>
<feature type="compositionally biased region" description="Basic and acidic residues" evidence="7">
    <location>
        <begin position="1"/>
        <end position="11"/>
    </location>
</feature>
<dbReference type="PANTHER" id="PTHR30481:SF4">
    <property type="entry name" value="SITE-SPECIFIC DNA-METHYLTRANSFERASE (ADENINE-SPECIFIC)"/>
    <property type="match status" value="1"/>
</dbReference>
<accession>A0A4R8DUW2</accession>
<evidence type="ECO:0000313" key="9">
    <source>
        <dbReference type="Proteomes" id="UP000294498"/>
    </source>
</evidence>
<dbReference type="EMBL" id="SODV01000001">
    <property type="protein sequence ID" value="TDX02190.1"/>
    <property type="molecule type" value="Genomic_DNA"/>
</dbReference>
<dbReference type="GO" id="GO:0009007">
    <property type="term" value="F:site-specific DNA-methyltransferase (adenine-specific) activity"/>
    <property type="evidence" value="ECO:0007669"/>
    <property type="project" value="UniProtKB-EC"/>
</dbReference>